<dbReference type="GO" id="GO:0016042">
    <property type="term" value="P:lipid catabolic process"/>
    <property type="evidence" value="ECO:0007669"/>
    <property type="project" value="UniProtKB-UniRule"/>
</dbReference>
<evidence type="ECO:0000256" key="4">
    <source>
        <dbReference type="PROSITE-ProRule" id="PRU01161"/>
    </source>
</evidence>
<reference evidence="6" key="1">
    <citation type="submission" date="2020-10" db="EMBL/GenBank/DDBJ databases">
        <authorList>
            <person name="Gilroy R."/>
        </authorList>
    </citation>
    <scope>NUCLEOTIDE SEQUENCE</scope>
    <source>
        <strain evidence="6">6086</strain>
    </source>
</reference>
<protein>
    <submittedName>
        <fullName evidence="6">Patatin family protein</fullName>
    </submittedName>
</protein>
<evidence type="ECO:0000313" key="7">
    <source>
        <dbReference type="Proteomes" id="UP000824141"/>
    </source>
</evidence>
<dbReference type="PANTHER" id="PTHR14226">
    <property type="entry name" value="NEUROPATHY TARGET ESTERASE/SWISS CHEESE D.MELANOGASTER"/>
    <property type="match status" value="1"/>
</dbReference>
<keyword evidence="3 4" id="KW-0443">Lipid metabolism</keyword>
<accession>A0A9D1FQA9</accession>
<dbReference type="AlphaFoldDB" id="A0A9D1FQA9"/>
<dbReference type="InterPro" id="IPR045943">
    <property type="entry name" value="DUF6363"/>
</dbReference>
<keyword evidence="1 4" id="KW-0378">Hydrolase</keyword>
<dbReference type="PANTHER" id="PTHR14226:SF25">
    <property type="entry name" value="PHOSPHOESTERASE"/>
    <property type="match status" value="1"/>
</dbReference>
<dbReference type="PROSITE" id="PS51635">
    <property type="entry name" value="PNPLA"/>
    <property type="match status" value="1"/>
</dbReference>
<feature type="domain" description="PNPLA" evidence="5">
    <location>
        <begin position="5"/>
        <end position="171"/>
    </location>
</feature>
<evidence type="ECO:0000256" key="2">
    <source>
        <dbReference type="ARBA" id="ARBA00022963"/>
    </source>
</evidence>
<dbReference type="EMBL" id="DVJM01000020">
    <property type="protein sequence ID" value="HIS77996.1"/>
    <property type="molecule type" value="Genomic_DNA"/>
</dbReference>
<feature type="short sequence motif" description="DGA/G" evidence="4">
    <location>
        <begin position="158"/>
        <end position="160"/>
    </location>
</feature>
<dbReference type="Gene3D" id="3.40.1090.10">
    <property type="entry name" value="Cytosolic phospholipase A2 catalytic domain"/>
    <property type="match status" value="2"/>
</dbReference>
<feature type="short sequence motif" description="GXSXG" evidence="4">
    <location>
        <begin position="36"/>
        <end position="40"/>
    </location>
</feature>
<dbReference type="CDD" id="cd07208">
    <property type="entry name" value="Pat_hypo_Ecoli_yjju_like"/>
    <property type="match status" value="1"/>
</dbReference>
<dbReference type="InterPro" id="IPR016035">
    <property type="entry name" value="Acyl_Trfase/lysoPLipase"/>
</dbReference>
<gene>
    <name evidence="6" type="ORF">IAD03_01355</name>
</gene>
<evidence type="ECO:0000256" key="3">
    <source>
        <dbReference type="ARBA" id="ARBA00023098"/>
    </source>
</evidence>
<comment type="caution">
    <text evidence="6">The sequence shown here is derived from an EMBL/GenBank/DDBJ whole genome shotgun (WGS) entry which is preliminary data.</text>
</comment>
<dbReference type="Pfam" id="PF01734">
    <property type="entry name" value="Patatin"/>
    <property type="match status" value="1"/>
</dbReference>
<dbReference type="InterPro" id="IPR002641">
    <property type="entry name" value="PNPLA_dom"/>
</dbReference>
<feature type="active site" description="Proton acceptor" evidence="4">
    <location>
        <position position="158"/>
    </location>
</feature>
<dbReference type="SUPFAM" id="SSF52151">
    <property type="entry name" value="FabD/lysophospholipase-like"/>
    <property type="match status" value="1"/>
</dbReference>
<feature type="active site" description="Nucleophile" evidence="4">
    <location>
        <position position="38"/>
    </location>
</feature>
<name>A0A9D1FQA9_9FIRM</name>
<reference evidence="6" key="2">
    <citation type="journal article" date="2021" name="PeerJ">
        <title>Extensive microbial diversity within the chicken gut microbiome revealed by metagenomics and culture.</title>
        <authorList>
            <person name="Gilroy R."/>
            <person name="Ravi A."/>
            <person name="Getino M."/>
            <person name="Pursley I."/>
            <person name="Horton D.L."/>
            <person name="Alikhan N.F."/>
            <person name="Baker D."/>
            <person name="Gharbi K."/>
            <person name="Hall N."/>
            <person name="Watson M."/>
            <person name="Adriaenssens E.M."/>
            <person name="Foster-Nyarko E."/>
            <person name="Jarju S."/>
            <person name="Secka A."/>
            <person name="Antonio M."/>
            <person name="Oren A."/>
            <person name="Chaudhuri R.R."/>
            <person name="La Ragione R."/>
            <person name="Hildebrand F."/>
            <person name="Pallen M.J."/>
        </authorList>
    </citation>
    <scope>NUCLEOTIDE SEQUENCE</scope>
    <source>
        <strain evidence="6">6086</strain>
    </source>
</reference>
<organism evidence="6 7">
    <name type="scientific">Candidatus Caccousia stercoris</name>
    <dbReference type="NCBI Taxonomy" id="2840723"/>
    <lineage>
        <taxon>Bacteria</taxon>
        <taxon>Bacillati</taxon>
        <taxon>Bacillota</taxon>
        <taxon>Clostridia</taxon>
        <taxon>Eubacteriales</taxon>
        <taxon>Oscillospiraceae</taxon>
        <taxon>Oscillospiraceae incertae sedis</taxon>
        <taxon>Candidatus Caccousia</taxon>
    </lineage>
</organism>
<proteinExistence type="predicted"/>
<dbReference type="Proteomes" id="UP000824141">
    <property type="component" value="Unassembled WGS sequence"/>
</dbReference>
<evidence type="ECO:0000256" key="1">
    <source>
        <dbReference type="ARBA" id="ARBA00022801"/>
    </source>
</evidence>
<dbReference type="GO" id="GO:0016787">
    <property type="term" value="F:hydrolase activity"/>
    <property type="evidence" value="ECO:0007669"/>
    <property type="project" value="UniProtKB-UniRule"/>
</dbReference>
<keyword evidence="2 4" id="KW-0442">Lipid degradation</keyword>
<dbReference type="InterPro" id="IPR037483">
    <property type="entry name" value="YjjU-like"/>
</dbReference>
<dbReference type="Pfam" id="PF19890">
    <property type="entry name" value="DUF6363"/>
    <property type="match status" value="1"/>
</dbReference>
<evidence type="ECO:0000313" key="6">
    <source>
        <dbReference type="EMBL" id="HIS77996.1"/>
    </source>
</evidence>
<sequence length="295" mass="33001">MSVGLVLEGGGTRGAYTSGVLDVLLEEGISFPSVYGISAGACNAVSFLAGQYKRNYEIFYNYIRDERYLSVTSLYKTGAIFGFDFIFGELFHKLVPLDYDALFSSPVRLRTGATDLKTGQVVFFDKEEMDDMLVPVRASSSLPFVSPIVSYKGYELLDGGCAMPIPLEQSMVDGNRRNVVVLTRDPAYRKTPKSDFPRAVLRVKYGDYPNFVQTMLDRSQIYNSEIELCRVEERLGNAVVVRPRTPLLVSRYEKDPERLKAIYELGCEDCRAKLPQIRAILARDAQESGASFAHT</sequence>
<evidence type="ECO:0000259" key="5">
    <source>
        <dbReference type="PROSITE" id="PS51635"/>
    </source>
</evidence>
<feature type="short sequence motif" description="GXGXXG" evidence="4">
    <location>
        <begin position="9"/>
        <end position="14"/>
    </location>
</feature>
<dbReference type="InterPro" id="IPR050301">
    <property type="entry name" value="NTE"/>
</dbReference>